<evidence type="ECO:0000313" key="3">
    <source>
        <dbReference type="Proteomes" id="UP000291084"/>
    </source>
</evidence>
<keyword evidence="3" id="KW-1185">Reference proteome</keyword>
<name>A0A0S3S1H3_PHAAN</name>
<gene>
    <name evidence="2" type="primary">Vigan.04G437400</name>
    <name evidence="2" type="ORF">VIGAN_04437400</name>
</gene>
<dbReference type="Proteomes" id="UP000291084">
    <property type="component" value="Chromosome 4"/>
</dbReference>
<accession>A0A0S3S1H3</accession>
<feature type="compositionally biased region" description="Polar residues" evidence="1">
    <location>
        <begin position="1"/>
        <end position="12"/>
    </location>
</feature>
<dbReference type="EMBL" id="AP015037">
    <property type="protein sequence ID" value="BAT86698.1"/>
    <property type="molecule type" value="Genomic_DNA"/>
</dbReference>
<organism evidence="2 3">
    <name type="scientific">Vigna angularis var. angularis</name>
    <dbReference type="NCBI Taxonomy" id="157739"/>
    <lineage>
        <taxon>Eukaryota</taxon>
        <taxon>Viridiplantae</taxon>
        <taxon>Streptophyta</taxon>
        <taxon>Embryophyta</taxon>
        <taxon>Tracheophyta</taxon>
        <taxon>Spermatophyta</taxon>
        <taxon>Magnoliopsida</taxon>
        <taxon>eudicotyledons</taxon>
        <taxon>Gunneridae</taxon>
        <taxon>Pentapetalae</taxon>
        <taxon>rosids</taxon>
        <taxon>fabids</taxon>
        <taxon>Fabales</taxon>
        <taxon>Fabaceae</taxon>
        <taxon>Papilionoideae</taxon>
        <taxon>50 kb inversion clade</taxon>
        <taxon>NPAAA clade</taxon>
        <taxon>indigoferoid/millettioid clade</taxon>
        <taxon>Phaseoleae</taxon>
        <taxon>Vigna</taxon>
    </lineage>
</organism>
<evidence type="ECO:0000313" key="2">
    <source>
        <dbReference type="EMBL" id="BAT86698.1"/>
    </source>
</evidence>
<proteinExistence type="predicted"/>
<reference evidence="2 3" key="1">
    <citation type="journal article" date="2015" name="Sci. Rep.">
        <title>The power of single molecule real-time sequencing technology in the de novo assembly of a eukaryotic genome.</title>
        <authorList>
            <person name="Sakai H."/>
            <person name="Naito K."/>
            <person name="Ogiso-Tanaka E."/>
            <person name="Takahashi Y."/>
            <person name="Iseki K."/>
            <person name="Muto C."/>
            <person name="Satou K."/>
            <person name="Teruya K."/>
            <person name="Shiroma A."/>
            <person name="Shimoji M."/>
            <person name="Hirano T."/>
            <person name="Itoh T."/>
            <person name="Kaga A."/>
            <person name="Tomooka N."/>
        </authorList>
    </citation>
    <scope>NUCLEOTIDE SEQUENCE [LARGE SCALE GENOMIC DNA]</scope>
    <source>
        <strain evidence="3">cv. Shumari</strain>
    </source>
</reference>
<protein>
    <submittedName>
        <fullName evidence="2">Uncharacterized protein</fullName>
    </submittedName>
</protein>
<feature type="region of interest" description="Disordered" evidence="1">
    <location>
        <begin position="1"/>
        <end position="27"/>
    </location>
</feature>
<evidence type="ECO:0000256" key="1">
    <source>
        <dbReference type="SAM" id="MobiDB-lite"/>
    </source>
</evidence>
<sequence>MPKNASKTNVQMEDTMGAPTNVPSKLNQMKTNSKNLHFFAIHGWNKQRPNLKVETFLGSKQASFVLVQKW</sequence>
<dbReference type="AlphaFoldDB" id="A0A0S3S1H3"/>